<name>A0AB74CS18_ASPFL</name>
<keyword evidence="2" id="KW-0648">Protein biosynthesis</keyword>
<organism evidence="5 6">
    <name type="scientific">Aspergillus flavus</name>
    <dbReference type="NCBI Taxonomy" id="5059"/>
    <lineage>
        <taxon>Eukaryota</taxon>
        <taxon>Fungi</taxon>
        <taxon>Dikarya</taxon>
        <taxon>Ascomycota</taxon>
        <taxon>Pezizomycotina</taxon>
        <taxon>Eurotiomycetes</taxon>
        <taxon>Eurotiomycetidae</taxon>
        <taxon>Eurotiales</taxon>
        <taxon>Aspergillaceae</taxon>
        <taxon>Aspergillus</taxon>
        <taxon>Aspergillus subgen. Circumdati</taxon>
    </lineage>
</organism>
<dbReference type="NCBIfam" id="TIGR00037">
    <property type="entry name" value="eIF_5A"/>
    <property type="match status" value="1"/>
</dbReference>
<keyword evidence="3" id="KW-0385">Hypusine</keyword>
<dbReference type="GO" id="GO:0003723">
    <property type="term" value="F:RNA binding"/>
    <property type="evidence" value="ECO:0007669"/>
    <property type="project" value="InterPro"/>
</dbReference>
<accession>A0AB74CS18</accession>
<comment type="similarity">
    <text evidence="1">Belongs to the eIF-5A family.</text>
</comment>
<evidence type="ECO:0000259" key="4">
    <source>
        <dbReference type="SMART" id="SM01376"/>
    </source>
</evidence>
<dbReference type="SMART" id="SM01376">
    <property type="entry name" value="eIF-5a"/>
    <property type="match status" value="1"/>
</dbReference>
<dbReference type="InterPro" id="IPR014722">
    <property type="entry name" value="Rib_uL2_dom2"/>
</dbReference>
<dbReference type="CDD" id="cd04468">
    <property type="entry name" value="S1_eIF5A"/>
    <property type="match status" value="1"/>
</dbReference>
<dbReference type="EMBL" id="QQZZ01000019">
    <property type="protein sequence ID" value="RMZ48120.1"/>
    <property type="molecule type" value="Genomic_DNA"/>
</dbReference>
<dbReference type="FunFam" id="2.40.50.140:FF:000034">
    <property type="entry name" value="Eukaryotic translation initiation factor 5A"/>
    <property type="match status" value="1"/>
</dbReference>
<dbReference type="Pfam" id="PF01287">
    <property type="entry name" value="eIF-5a"/>
    <property type="match status" value="1"/>
</dbReference>
<dbReference type="InterPro" id="IPR020189">
    <property type="entry name" value="IF5A_C"/>
</dbReference>
<protein>
    <recommendedName>
        <fullName evidence="4">Translation initiation factor 5A C-terminal domain-containing protein</fullName>
    </recommendedName>
</protein>
<dbReference type="SUPFAM" id="SSF50249">
    <property type="entry name" value="Nucleic acid-binding proteins"/>
    <property type="match status" value="1"/>
</dbReference>
<comment type="caution">
    <text evidence="5">The sequence shown here is derived from an EMBL/GenBank/DDBJ whole genome shotgun (WGS) entry which is preliminary data.</text>
</comment>
<feature type="domain" description="Translation initiation factor 5A C-terminal" evidence="4">
    <location>
        <begin position="82"/>
        <end position="149"/>
    </location>
</feature>
<dbReference type="GO" id="GO:0003746">
    <property type="term" value="F:translation elongation factor activity"/>
    <property type="evidence" value="ECO:0007669"/>
    <property type="project" value="InterPro"/>
</dbReference>
<evidence type="ECO:0000313" key="5">
    <source>
        <dbReference type="EMBL" id="RMZ48120.1"/>
    </source>
</evidence>
<dbReference type="GO" id="GO:0045901">
    <property type="term" value="P:positive regulation of translational elongation"/>
    <property type="evidence" value="ECO:0007669"/>
    <property type="project" value="InterPro"/>
</dbReference>
<dbReference type="GO" id="GO:0043022">
    <property type="term" value="F:ribosome binding"/>
    <property type="evidence" value="ECO:0007669"/>
    <property type="project" value="InterPro"/>
</dbReference>
<evidence type="ECO:0000256" key="1">
    <source>
        <dbReference type="ARBA" id="ARBA00006016"/>
    </source>
</evidence>
<dbReference type="Proteomes" id="UP000275480">
    <property type="component" value="Unassembled WGS sequence"/>
</dbReference>
<dbReference type="SUPFAM" id="SSF50104">
    <property type="entry name" value="Translation proteins SH3-like domain"/>
    <property type="match status" value="1"/>
</dbReference>
<dbReference type="GO" id="GO:0045905">
    <property type="term" value="P:positive regulation of translational termination"/>
    <property type="evidence" value="ECO:0007669"/>
    <property type="project" value="InterPro"/>
</dbReference>
<dbReference type="InterPro" id="IPR012340">
    <property type="entry name" value="NA-bd_OB-fold"/>
</dbReference>
<dbReference type="InterPro" id="IPR001884">
    <property type="entry name" value="IF5A-like"/>
</dbReference>
<dbReference type="InterPro" id="IPR048670">
    <property type="entry name" value="IF5A-like_N"/>
</dbReference>
<reference evidence="5 6" key="1">
    <citation type="submission" date="2018-07" db="EMBL/GenBank/DDBJ databases">
        <title>Identification of spontaneous genetic mutation associated with occurrence of a yellow conidial color mutant of Aspergillus flavus.</title>
        <authorList>
            <person name="Chang P.-K."/>
            <person name="Mack B.M."/>
            <person name="Scharfenstein L."/>
            <person name="Gilbert M.K."/>
        </authorList>
    </citation>
    <scope>NUCLEOTIDE SEQUENCE [LARGE SCALE GENOMIC DNA]</scope>
    <source>
        <strain evidence="5 6">CA14</strain>
    </source>
</reference>
<dbReference type="Pfam" id="PF21485">
    <property type="entry name" value="IF5A-like_N"/>
    <property type="match status" value="1"/>
</dbReference>
<dbReference type="InterPro" id="IPR008991">
    <property type="entry name" value="Translation_prot_SH3-like_sf"/>
</dbReference>
<evidence type="ECO:0000313" key="6">
    <source>
        <dbReference type="Proteomes" id="UP000275480"/>
    </source>
</evidence>
<proteinExistence type="inferred from homology"/>
<sequence>MSADNIKKFFDEENAVKPVTRSEKSSDLRKNAYIIIEGRPCKVVDISVEESRAMTQVKGVDIFTGRQLEMEFLPDHSVDIPAVRCLEYQLINVDEGFLNLVTQDWVAKDDVKVPVGDIGNQTTSDFDAGKDVLVTVVSAMGEEAAVGSKESQKVHKVCCYGLFSFYRFCFCEGLLRPQPPKYCNMCARVTAATPIFD</sequence>
<dbReference type="PANTHER" id="PTHR11673">
    <property type="entry name" value="TRANSLATION INITIATION FACTOR 5A FAMILY MEMBER"/>
    <property type="match status" value="1"/>
</dbReference>
<evidence type="ECO:0000256" key="3">
    <source>
        <dbReference type="ARBA" id="ARBA00023071"/>
    </source>
</evidence>
<dbReference type="Gene3D" id="2.30.30.30">
    <property type="match status" value="1"/>
</dbReference>
<dbReference type="AlphaFoldDB" id="A0AB74CS18"/>
<dbReference type="Gene3D" id="2.40.50.140">
    <property type="entry name" value="Nucleic acid-binding proteins"/>
    <property type="match status" value="1"/>
</dbReference>
<gene>
    <name evidence="5" type="ORF">CA14_008440</name>
</gene>
<evidence type="ECO:0000256" key="2">
    <source>
        <dbReference type="ARBA" id="ARBA00022917"/>
    </source>
</evidence>